<protein>
    <submittedName>
        <fullName evidence="1">Uncharacterized protein</fullName>
    </submittedName>
</protein>
<dbReference type="Proteomes" id="UP000193411">
    <property type="component" value="Unassembled WGS sequence"/>
</dbReference>
<dbReference type="EMBL" id="MCFL01000021">
    <property type="protein sequence ID" value="ORZ35593.1"/>
    <property type="molecule type" value="Genomic_DNA"/>
</dbReference>
<reference evidence="1 2" key="1">
    <citation type="submission" date="2016-07" db="EMBL/GenBank/DDBJ databases">
        <title>Pervasive Adenine N6-methylation of Active Genes in Fungi.</title>
        <authorList>
            <consortium name="DOE Joint Genome Institute"/>
            <person name="Mondo S.J."/>
            <person name="Dannebaum R.O."/>
            <person name="Kuo R.C."/>
            <person name="Labutti K."/>
            <person name="Haridas S."/>
            <person name="Kuo A."/>
            <person name="Salamov A."/>
            <person name="Ahrendt S.R."/>
            <person name="Lipzen A."/>
            <person name="Sullivan W."/>
            <person name="Andreopoulos W.B."/>
            <person name="Clum A."/>
            <person name="Lindquist E."/>
            <person name="Daum C."/>
            <person name="Ramamoorthy G.K."/>
            <person name="Gryganskyi A."/>
            <person name="Culley D."/>
            <person name="Magnuson J.K."/>
            <person name="James T.Y."/>
            <person name="O'Malley M.A."/>
            <person name="Stajich J.E."/>
            <person name="Spatafora J.W."/>
            <person name="Visel A."/>
            <person name="Grigoriev I.V."/>
        </authorList>
    </citation>
    <scope>NUCLEOTIDE SEQUENCE [LARGE SCALE GENOMIC DNA]</scope>
    <source>
        <strain evidence="1 2">PL171</strain>
    </source>
</reference>
<accession>A0A1Y2HPH2</accession>
<proteinExistence type="predicted"/>
<feature type="non-terminal residue" evidence="1">
    <location>
        <position position="91"/>
    </location>
</feature>
<name>A0A1Y2HPH2_9FUNG</name>
<sequence length="91" mass="9344">MRARRNGSDACRLGPAGFVHFGGNAFGIADNTSVCLANGRRSRGCVSAWAGWYVHFGGACSNRCVGGVQVAANACRSGAGHVPQRIGVGCF</sequence>
<keyword evidence="2" id="KW-1185">Reference proteome</keyword>
<dbReference type="AlphaFoldDB" id="A0A1Y2HPH2"/>
<evidence type="ECO:0000313" key="2">
    <source>
        <dbReference type="Proteomes" id="UP000193411"/>
    </source>
</evidence>
<organism evidence="1 2">
    <name type="scientific">Catenaria anguillulae PL171</name>
    <dbReference type="NCBI Taxonomy" id="765915"/>
    <lineage>
        <taxon>Eukaryota</taxon>
        <taxon>Fungi</taxon>
        <taxon>Fungi incertae sedis</taxon>
        <taxon>Blastocladiomycota</taxon>
        <taxon>Blastocladiomycetes</taxon>
        <taxon>Blastocladiales</taxon>
        <taxon>Catenariaceae</taxon>
        <taxon>Catenaria</taxon>
    </lineage>
</organism>
<gene>
    <name evidence="1" type="ORF">BCR44DRAFT_1433822</name>
</gene>
<comment type="caution">
    <text evidence="1">The sequence shown here is derived from an EMBL/GenBank/DDBJ whole genome shotgun (WGS) entry which is preliminary data.</text>
</comment>
<evidence type="ECO:0000313" key="1">
    <source>
        <dbReference type="EMBL" id="ORZ35593.1"/>
    </source>
</evidence>